<proteinExistence type="predicted"/>
<protein>
    <submittedName>
        <fullName evidence="8">Regulatory protein GAL4</fullName>
    </submittedName>
</protein>
<evidence type="ECO:0000313" key="8">
    <source>
        <dbReference type="EMBL" id="KAF7187252.1"/>
    </source>
</evidence>
<gene>
    <name evidence="8" type="ORF">HII31_11340</name>
</gene>
<sequence length="746" mass="84152">MDQQLPLSEAGIPSTPSALGAGDQACNECKRRKGRCDRQLPECGPCARNKRHCLYERHSKTPLTRKHLTAVEERLRQAELRLRQSEYRVRVAEHKLQETLTSQAAHETETPIAQAVNESYQGYPLESSSSMPSREAVQPTTGFTSADWQFFALAEDPITAVDATPPDYQLEEPPSHAEDFSWDEQEPVASPESAQPLKAEDGDDPVTDGMASLSVEDRGTGYLGVASGAAMLRLLLPDAHYRKNINARAKPIKQEEPAARDLGWVPTPVYAERNIREIDLDAAIDLYFSCYHLSYPIVHEPTFRAQYAQVIPRPNGRSWNALAYMIGAVGLFTTAHGPISQDVDLFEAAKSNLSIASLETGNITLVQVLTLMSNYLQKRNKPNSGYNYLGLALHMAMGLGLHKEFQNWHIAPLSMEIRRRVWWSLYVFFSGAMITFGRPVSWPSHGVEVALPLNVDDRDLTHASSTLPAPKLGITTYSSVTSQARFHLATNDIYARVISMQSSTAAEMLQLDDQMIESWRSVWADEPFEIPIKFQLSRKVMEWRYRNFRIIMYRPFLIRHILRARSASPNQTVDQATRTAIDRCLFEAESTVTSIHEYWFSREQICMASWYCLYFLFQASLIPSIMLRNQPTSEHAANWRGQIRLVLRVTEAMRTINPASRECHMVIMQLCGDFLELPPGTPLTFDTLKPVEESPETQLGNVYTMMWPNAADIDMLLPSDDSWTNFLAEMPSESPLDPTTRSADNG</sequence>
<comment type="caution">
    <text evidence="8">The sequence shown here is derived from an EMBL/GenBank/DDBJ whole genome shotgun (WGS) entry which is preliminary data.</text>
</comment>
<keyword evidence="2" id="KW-0805">Transcription regulation</keyword>
<dbReference type="Pfam" id="PF04082">
    <property type="entry name" value="Fungal_trans"/>
    <property type="match status" value="1"/>
</dbReference>
<dbReference type="OrthoDB" id="3627416at2759"/>
<feature type="region of interest" description="Disordered" evidence="6">
    <location>
        <begin position="163"/>
        <end position="212"/>
    </location>
</feature>
<dbReference type="CDD" id="cd12148">
    <property type="entry name" value="fungal_TF_MHR"/>
    <property type="match status" value="1"/>
</dbReference>
<dbReference type="AlphaFoldDB" id="A0A8H6RB86"/>
<dbReference type="Proteomes" id="UP000660729">
    <property type="component" value="Unassembled WGS sequence"/>
</dbReference>
<dbReference type="GO" id="GO:0008270">
    <property type="term" value="F:zinc ion binding"/>
    <property type="evidence" value="ECO:0007669"/>
    <property type="project" value="InterPro"/>
</dbReference>
<evidence type="ECO:0000259" key="7">
    <source>
        <dbReference type="PROSITE" id="PS50048"/>
    </source>
</evidence>
<dbReference type="PANTHER" id="PTHR47424:SF2">
    <property type="entry name" value="TRANSCRIPTION FACTOR DOMAIN-CONTAINING PROTEIN-RELATED"/>
    <property type="match status" value="1"/>
</dbReference>
<dbReference type="PANTHER" id="PTHR47424">
    <property type="entry name" value="REGULATORY PROTEIN GAL4"/>
    <property type="match status" value="1"/>
</dbReference>
<dbReference type="SMART" id="SM00066">
    <property type="entry name" value="GAL4"/>
    <property type="match status" value="1"/>
</dbReference>
<dbReference type="GO" id="GO:0000981">
    <property type="term" value="F:DNA-binding transcription factor activity, RNA polymerase II-specific"/>
    <property type="evidence" value="ECO:0007669"/>
    <property type="project" value="InterPro"/>
</dbReference>
<dbReference type="InterPro" id="IPR001138">
    <property type="entry name" value="Zn2Cys6_DnaBD"/>
</dbReference>
<accession>A0A8H6RB86</accession>
<evidence type="ECO:0000256" key="2">
    <source>
        <dbReference type="ARBA" id="ARBA00023015"/>
    </source>
</evidence>
<feature type="coiled-coil region" evidence="5">
    <location>
        <begin position="68"/>
        <end position="95"/>
    </location>
</feature>
<keyword evidence="3" id="KW-0804">Transcription</keyword>
<keyword evidence="5" id="KW-0175">Coiled coil</keyword>
<keyword evidence="9" id="KW-1185">Reference proteome</keyword>
<evidence type="ECO:0000256" key="5">
    <source>
        <dbReference type="SAM" id="Coils"/>
    </source>
</evidence>
<feature type="region of interest" description="Disordered" evidence="6">
    <location>
        <begin position="1"/>
        <end position="23"/>
    </location>
</feature>
<dbReference type="SUPFAM" id="SSF57701">
    <property type="entry name" value="Zn2/Cys6 DNA-binding domain"/>
    <property type="match status" value="1"/>
</dbReference>
<dbReference type="InterPro" id="IPR036864">
    <property type="entry name" value="Zn2-C6_fun-type_DNA-bd_sf"/>
</dbReference>
<feature type="domain" description="Zn(2)-C6 fungal-type" evidence="7">
    <location>
        <begin position="25"/>
        <end position="55"/>
    </location>
</feature>
<dbReference type="SMART" id="SM00906">
    <property type="entry name" value="Fungal_trans"/>
    <property type="match status" value="1"/>
</dbReference>
<dbReference type="GO" id="GO:0005634">
    <property type="term" value="C:nucleus"/>
    <property type="evidence" value="ECO:0007669"/>
    <property type="project" value="TreeGrafter"/>
</dbReference>
<dbReference type="PROSITE" id="PS00463">
    <property type="entry name" value="ZN2_CY6_FUNGAL_1"/>
    <property type="match status" value="1"/>
</dbReference>
<reference evidence="8" key="1">
    <citation type="submission" date="2020-04" db="EMBL/GenBank/DDBJ databases">
        <title>Draft genome resource of the tomato pathogen Pseudocercospora fuligena.</title>
        <authorList>
            <person name="Zaccaron A."/>
        </authorList>
    </citation>
    <scope>NUCLEOTIDE SEQUENCE</scope>
    <source>
        <strain evidence="8">PF001</strain>
    </source>
</reference>
<dbReference type="Gene3D" id="4.10.240.10">
    <property type="entry name" value="Zn(2)-C6 fungal-type DNA-binding domain"/>
    <property type="match status" value="1"/>
</dbReference>
<dbReference type="CDD" id="cd00067">
    <property type="entry name" value="GAL4"/>
    <property type="match status" value="1"/>
</dbReference>
<dbReference type="InterPro" id="IPR007219">
    <property type="entry name" value="XnlR_reg_dom"/>
</dbReference>
<evidence type="ECO:0000256" key="1">
    <source>
        <dbReference type="ARBA" id="ARBA00022723"/>
    </source>
</evidence>
<name>A0A8H6RB86_9PEZI</name>
<dbReference type="EMBL" id="JABCIY010000231">
    <property type="protein sequence ID" value="KAF7187252.1"/>
    <property type="molecule type" value="Genomic_DNA"/>
</dbReference>
<evidence type="ECO:0000313" key="9">
    <source>
        <dbReference type="Proteomes" id="UP000660729"/>
    </source>
</evidence>
<dbReference type="GO" id="GO:0000978">
    <property type="term" value="F:RNA polymerase II cis-regulatory region sequence-specific DNA binding"/>
    <property type="evidence" value="ECO:0007669"/>
    <property type="project" value="TreeGrafter"/>
</dbReference>
<keyword evidence="1" id="KW-0479">Metal-binding</keyword>
<keyword evidence="4" id="KW-0539">Nucleus</keyword>
<evidence type="ECO:0000256" key="6">
    <source>
        <dbReference type="SAM" id="MobiDB-lite"/>
    </source>
</evidence>
<dbReference type="GO" id="GO:0000435">
    <property type="term" value="P:positive regulation of transcription from RNA polymerase II promoter by galactose"/>
    <property type="evidence" value="ECO:0007669"/>
    <property type="project" value="TreeGrafter"/>
</dbReference>
<evidence type="ECO:0000256" key="3">
    <source>
        <dbReference type="ARBA" id="ARBA00023163"/>
    </source>
</evidence>
<dbReference type="PROSITE" id="PS50048">
    <property type="entry name" value="ZN2_CY6_FUNGAL_2"/>
    <property type="match status" value="1"/>
</dbReference>
<dbReference type="InterPro" id="IPR051127">
    <property type="entry name" value="Fungal_SecMet_Regulators"/>
</dbReference>
<dbReference type="Pfam" id="PF00172">
    <property type="entry name" value="Zn_clus"/>
    <property type="match status" value="1"/>
</dbReference>
<organism evidence="8 9">
    <name type="scientific">Pseudocercospora fuligena</name>
    <dbReference type="NCBI Taxonomy" id="685502"/>
    <lineage>
        <taxon>Eukaryota</taxon>
        <taxon>Fungi</taxon>
        <taxon>Dikarya</taxon>
        <taxon>Ascomycota</taxon>
        <taxon>Pezizomycotina</taxon>
        <taxon>Dothideomycetes</taxon>
        <taxon>Dothideomycetidae</taxon>
        <taxon>Mycosphaerellales</taxon>
        <taxon>Mycosphaerellaceae</taxon>
        <taxon>Pseudocercospora</taxon>
    </lineage>
</organism>
<dbReference type="GO" id="GO:0006351">
    <property type="term" value="P:DNA-templated transcription"/>
    <property type="evidence" value="ECO:0007669"/>
    <property type="project" value="InterPro"/>
</dbReference>
<evidence type="ECO:0000256" key="4">
    <source>
        <dbReference type="ARBA" id="ARBA00023242"/>
    </source>
</evidence>